<proteinExistence type="predicted"/>
<reference evidence="1" key="1">
    <citation type="submission" date="2021-11" db="EMBL/GenBank/DDBJ databases">
        <authorList>
            <person name="Zhang S."/>
            <person name="Cao M."/>
        </authorList>
    </citation>
    <scope>NUCLEOTIDE SEQUENCE</scope>
    <source>
        <strain evidence="1">PE1</strain>
    </source>
</reference>
<dbReference type="EMBL" id="BK061345">
    <property type="protein sequence ID" value="DBA54411.1"/>
    <property type="molecule type" value="Genomic_RNA"/>
</dbReference>
<protein>
    <submittedName>
        <fullName evidence="1">Protein p30</fullName>
    </submittedName>
</protein>
<sequence length="262" mass="29511">MKSPIMKSSFILSVFAFVIIIVSSAASIDWDAVSTAISKCQSASSTKDSSALQKCTRDLVRTLPKEKIYALMLDWKHASVAAGVLTYVDGNIFSLSLLPYYDRIKNDEHLLYNVDDVSDFEGLALITNKNSISAYQSNTKYFIHRKRFSLPEGVVRMYFPGTQTSTDLKSTESQCAKFSRLKDDIISDYEDVNSDGLMVIGQDLFCLQELNTVADYVWLIEVGETYDHYGNKLHYVVKAERKKVSELKNLPQQVFQKSSGSQ</sequence>
<organism evidence="1">
    <name type="scientific">Phalaenopsis equestris Jingman-related virus</name>
    <dbReference type="NCBI Taxonomy" id="2937974"/>
    <lineage>
        <taxon>Viruses</taxon>
        <taxon>Riboviria</taxon>
        <taxon>Orthornavirae</taxon>
        <taxon>Kitrinoviricota</taxon>
        <taxon>Flasuviricetes</taxon>
        <taxon>Amarillovirales</taxon>
        <taxon>Flaviviridae</taxon>
    </lineage>
</organism>
<evidence type="ECO:0000313" key="1">
    <source>
        <dbReference type="EMBL" id="DBA54411.1"/>
    </source>
</evidence>
<reference evidence="1" key="2">
    <citation type="journal article" date="2024" name="Virus Evol.">
        <title>Conserved untranslated regions of multipartite viruses: Natural markers of novel viral genomic components and tags of viral evolution.</title>
        <authorList>
            <person name="Zhang S."/>
            <person name="Yang C."/>
            <person name="Qiu Y."/>
            <person name="Liao R."/>
            <person name="Xuan Z."/>
            <person name="Ren F."/>
            <person name="Dong Y."/>
            <person name="Xie X."/>
            <person name="Han Y."/>
            <person name="Wu D."/>
            <person name="Ramos-Gonzalez P.L."/>
            <person name="Freitas-Astua J."/>
            <person name="Yang H."/>
            <person name="Zhou C."/>
            <person name="Cao M."/>
        </authorList>
    </citation>
    <scope>NUCLEOTIDE SEQUENCE</scope>
    <source>
        <strain evidence="1">PE1</strain>
    </source>
</reference>
<accession>A0AAT9JAK4</accession>
<name>A0AAT9JAK4_9FLAV</name>